<comment type="catalytic activity">
    <reaction evidence="6 7 10">
        <text>orotidine 5'-phosphate + H(+) = UMP + CO2</text>
        <dbReference type="Rhea" id="RHEA:11596"/>
        <dbReference type="ChEBI" id="CHEBI:15378"/>
        <dbReference type="ChEBI" id="CHEBI:16526"/>
        <dbReference type="ChEBI" id="CHEBI:57538"/>
        <dbReference type="ChEBI" id="CHEBI:57865"/>
        <dbReference type="EC" id="4.1.1.23"/>
    </reaction>
</comment>
<dbReference type="HAMAP" id="MF_01200_B">
    <property type="entry name" value="OMPdecase_type1_B"/>
    <property type="match status" value="1"/>
</dbReference>
<feature type="binding site" evidence="7 9">
    <location>
        <position position="16"/>
    </location>
    <ligand>
        <name>substrate</name>
    </ligand>
</feature>
<dbReference type="InterPro" id="IPR013785">
    <property type="entry name" value="Aldolase_TIM"/>
</dbReference>
<feature type="binding site" evidence="7">
    <location>
        <begin position="65"/>
        <end position="74"/>
    </location>
    <ligand>
        <name>substrate</name>
    </ligand>
</feature>
<dbReference type="NCBIfam" id="NF001273">
    <property type="entry name" value="PRK00230.1"/>
    <property type="match status" value="1"/>
</dbReference>
<dbReference type="NCBIfam" id="TIGR01740">
    <property type="entry name" value="pyrF"/>
    <property type="match status" value="1"/>
</dbReference>
<comment type="pathway">
    <text evidence="2 7 10">Pyrimidine metabolism; UMP biosynthesis via de novo pathway; UMP from orotate: step 2/2.</text>
</comment>
<dbReference type="SMART" id="SM00934">
    <property type="entry name" value="OMPdecase"/>
    <property type="match status" value="1"/>
</dbReference>
<dbReference type="GO" id="GO:0005829">
    <property type="term" value="C:cytosol"/>
    <property type="evidence" value="ECO:0007669"/>
    <property type="project" value="TreeGrafter"/>
</dbReference>
<feature type="active site" description="For OMPdecase activity" evidence="8">
    <location>
        <position position="70"/>
    </location>
</feature>
<keyword evidence="4 7" id="KW-0665">Pyrimidine biosynthesis</keyword>
<evidence type="ECO:0000256" key="5">
    <source>
        <dbReference type="ARBA" id="ARBA00023239"/>
    </source>
</evidence>
<dbReference type="PANTHER" id="PTHR32119:SF2">
    <property type="entry name" value="OROTIDINE 5'-PHOSPHATE DECARBOXYLASE"/>
    <property type="match status" value="1"/>
</dbReference>
<reference evidence="12 13" key="1">
    <citation type="submission" date="2019-07" db="EMBL/GenBank/DDBJ databases">
        <title>Whole genome shotgun sequence of Methylobacterium gnaphalii NBRC 107716.</title>
        <authorList>
            <person name="Hosoyama A."/>
            <person name="Uohara A."/>
            <person name="Ohji S."/>
            <person name="Ichikawa N."/>
        </authorList>
    </citation>
    <scope>NUCLEOTIDE SEQUENCE [LARGE SCALE GENOMIC DNA]</scope>
    <source>
        <strain evidence="12 13">NBRC 107716</strain>
    </source>
</reference>
<dbReference type="GO" id="GO:0004590">
    <property type="term" value="F:orotidine-5'-phosphate decarboxylase activity"/>
    <property type="evidence" value="ECO:0007669"/>
    <property type="project" value="UniProtKB-UniRule"/>
</dbReference>
<dbReference type="OrthoDB" id="9806203at2"/>
<dbReference type="PROSITE" id="PS00156">
    <property type="entry name" value="OMPDECASE"/>
    <property type="match status" value="1"/>
</dbReference>
<sequence length="231" mass="24111">MPELQDPRDRLIVALDLADVAAAEALVERIGDAATFYKIGYRLGYAGGLDFAARLARRGLKTFIDLKLHDIGNTVEEGVRSLSGLGATFLTVHAYPQTMRAAVRGAAGSGLKILAVTVLTSYDEADAREAGYALPVADLVALRARQAAEAGIDGIVCSAAEAVSVRGEIGPDRLIVTPGIRPAGASLGDQKRVMTPGEARAAGIDHVVVGRPITGADDPRDVAQRIVAEMA</sequence>
<dbReference type="SUPFAM" id="SSF51366">
    <property type="entry name" value="Ribulose-phoshate binding barrel"/>
    <property type="match status" value="1"/>
</dbReference>
<evidence type="ECO:0000313" key="13">
    <source>
        <dbReference type="Proteomes" id="UP000321750"/>
    </source>
</evidence>
<dbReference type="InterPro" id="IPR047596">
    <property type="entry name" value="OMPdecase_bac"/>
</dbReference>
<dbReference type="InterPro" id="IPR014732">
    <property type="entry name" value="OMPdecase"/>
</dbReference>
<feature type="active site" description="For OMPdecase activity" evidence="8">
    <location>
        <position position="67"/>
    </location>
</feature>
<dbReference type="GO" id="GO:0044205">
    <property type="term" value="P:'de novo' UMP biosynthetic process"/>
    <property type="evidence" value="ECO:0007669"/>
    <property type="project" value="UniProtKB-UniRule"/>
</dbReference>
<feature type="binding site" evidence="7 9">
    <location>
        <position position="210"/>
    </location>
    <ligand>
        <name>substrate</name>
    </ligand>
</feature>
<name>A0A512JH48_9HYPH</name>
<comment type="subunit">
    <text evidence="7">Homodimer.</text>
</comment>
<accession>A0A512JH48</accession>
<feature type="binding site" evidence="7 9">
    <location>
        <position position="190"/>
    </location>
    <ligand>
        <name>substrate</name>
    </ligand>
</feature>
<evidence type="ECO:0000256" key="2">
    <source>
        <dbReference type="ARBA" id="ARBA00004861"/>
    </source>
</evidence>
<dbReference type="InterPro" id="IPR011060">
    <property type="entry name" value="RibuloseP-bd_barrel"/>
</dbReference>
<comment type="caution">
    <text evidence="12">The sequence shown here is derived from an EMBL/GenBank/DDBJ whole genome shotgun (WGS) entry which is preliminary data.</text>
</comment>
<dbReference type="Pfam" id="PF00215">
    <property type="entry name" value="OMPdecase"/>
    <property type="match status" value="1"/>
</dbReference>
<dbReference type="UniPathway" id="UPA00070">
    <property type="reaction ID" value="UER00120"/>
</dbReference>
<dbReference type="Gene3D" id="3.20.20.70">
    <property type="entry name" value="Aldolase class I"/>
    <property type="match status" value="1"/>
</dbReference>
<dbReference type="InterPro" id="IPR001754">
    <property type="entry name" value="OMPdeCOase_dom"/>
</dbReference>
<evidence type="ECO:0000256" key="8">
    <source>
        <dbReference type="PIRSR" id="PIRSR614732-1"/>
    </source>
</evidence>
<evidence type="ECO:0000313" key="12">
    <source>
        <dbReference type="EMBL" id="GEP09299.1"/>
    </source>
</evidence>
<gene>
    <name evidence="7 12" type="primary">pyrF</name>
    <name evidence="12" type="ORF">MGN01_11440</name>
</gene>
<keyword evidence="13" id="KW-1185">Reference proteome</keyword>
<evidence type="ECO:0000259" key="11">
    <source>
        <dbReference type="SMART" id="SM00934"/>
    </source>
</evidence>
<feature type="active site" description="For OMPdecase activity" evidence="8">
    <location>
        <position position="65"/>
    </location>
</feature>
<feature type="binding site" evidence="7 9">
    <location>
        <position position="211"/>
    </location>
    <ligand>
        <name>substrate</name>
    </ligand>
</feature>
<feature type="binding site" evidence="7 9">
    <location>
        <position position="181"/>
    </location>
    <ligand>
        <name>substrate</name>
    </ligand>
</feature>
<organism evidence="12 13">
    <name type="scientific">Methylobacterium gnaphalii</name>
    <dbReference type="NCBI Taxonomy" id="1010610"/>
    <lineage>
        <taxon>Bacteria</taxon>
        <taxon>Pseudomonadati</taxon>
        <taxon>Pseudomonadota</taxon>
        <taxon>Alphaproteobacteria</taxon>
        <taxon>Hyphomicrobiales</taxon>
        <taxon>Methylobacteriaceae</taxon>
        <taxon>Methylobacterium</taxon>
    </lineage>
</organism>
<evidence type="ECO:0000256" key="1">
    <source>
        <dbReference type="ARBA" id="ARBA00002356"/>
    </source>
</evidence>
<feature type="domain" description="Orotidine 5'-phosphate decarboxylase" evidence="11">
    <location>
        <begin position="10"/>
        <end position="226"/>
    </location>
</feature>
<dbReference type="EMBL" id="BJZV01000004">
    <property type="protein sequence ID" value="GEP09299.1"/>
    <property type="molecule type" value="Genomic_DNA"/>
</dbReference>
<protein>
    <recommendedName>
        <fullName evidence="7">Orotidine 5'-phosphate decarboxylase</fullName>
        <ecNumber evidence="7">4.1.1.23</ecNumber>
    </recommendedName>
    <alternativeName>
        <fullName evidence="7">OMP decarboxylase</fullName>
        <shortName evidence="7">OMPDCase</shortName>
        <shortName evidence="7">OMPdecase</shortName>
    </alternativeName>
</protein>
<dbReference type="CDD" id="cd04725">
    <property type="entry name" value="OMP_decarboxylase_like"/>
    <property type="match status" value="1"/>
</dbReference>
<dbReference type="InterPro" id="IPR018089">
    <property type="entry name" value="OMPdecase_AS"/>
</dbReference>
<evidence type="ECO:0000256" key="6">
    <source>
        <dbReference type="ARBA" id="ARBA00049157"/>
    </source>
</evidence>
<evidence type="ECO:0000256" key="4">
    <source>
        <dbReference type="ARBA" id="ARBA00022975"/>
    </source>
</evidence>
<dbReference type="PANTHER" id="PTHR32119">
    <property type="entry name" value="OROTIDINE 5'-PHOSPHATE DECARBOXYLASE"/>
    <property type="match status" value="1"/>
</dbReference>
<feature type="binding site" evidence="7 9">
    <location>
        <position position="38"/>
    </location>
    <ligand>
        <name>substrate</name>
    </ligand>
</feature>
<dbReference type="RefSeq" id="WP_147045611.1">
    <property type="nucleotide sequence ID" value="NZ_BJZV01000004.1"/>
</dbReference>
<evidence type="ECO:0000256" key="10">
    <source>
        <dbReference type="RuleBase" id="RU000512"/>
    </source>
</evidence>
<comment type="function">
    <text evidence="1 7">Catalyzes the decarboxylation of orotidine 5'-monophosphate (OMP) to uridine 5'-monophosphate (UMP).</text>
</comment>
<feature type="binding site" evidence="7 9">
    <location>
        <position position="120"/>
    </location>
    <ligand>
        <name>substrate</name>
    </ligand>
</feature>
<dbReference type="GO" id="GO:0006207">
    <property type="term" value="P:'de novo' pyrimidine nucleobase biosynthetic process"/>
    <property type="evidence" value="ECO:0007669"/>
    <property type="project" value="InterPro"/>
</dbReference>
<dbReference type="EC" id="4.1.1.23" evidence="7"/>
<dbReference type="Proteomes" id="UP000321750">
    <property type="component" value="Unassembled WGS sequence"/>
</dbReference>
<dbReference type="AlphaFoldDB" id="A0A512JH48"/>
<comment type="similarity">
    <text evidence="7">Belongs to the OMP decarboxylase family. Type 1 subfamily.</text>
</comment>
<proteinExistence type="inferred from homology"/>
<evidence type="ECO:0000256" key="9">
    <source>
        <dbReference type="PIRSR" id="PIRSR614732-2"/>
    </source>
</evidence>
<keyword evidence="5 7" id="KW-0456">Lyase</keyword>
<keyword evidence="3 7" id="KW-0210">Decarboxylase</keyword>
<evidence type="ECO:0000256" key="7">
    <source>
        <dbReference type="HAMAP-Rule" id="MF_01200"/>
    </source>
</evidence>
<feature type="active site" description="Proton donor" evidence="7">
    <location>
        <position position="67"/>
    </location>
</feature>
<evidence type="ECO:0000256" key="3">
    <source>
        <dbReference type="ARBA" id="ARBA00022793"/>
    </source>
</evidence>